<comment type="caution">
    <text evidence="10">The sequence shown here is derived from an EMBL/GenBank/DDBJ whole genome shotgun (WGS) entry which is preliminary data.</text>
</comment>
<dbReference type="Pfam" id="PF00939">
    <property type="entry name" value="Na_sulph_symp"/>
    <property type="match status" value="1"/>
</dbReference>
<feature type="transmembrane region" description="Helical" evidence="9">
    <location>
        <begin position="340"/>
        <end position="357"/>
    </location>
</feature>
<evidence type="ECO:0000313" key="10">
    <source>
        <dbReference type="EMBL" id="HDX33218.1"/>
    </source>
</evidence>
<protein>
    <recommendedName>
        <fullName evidence="3">Sodium-dependent dicarboxylate transporter SdcS</fullName>
    </recommendedName>
    <alternativeName>
        <fullName evidence="7">Na(+)/dicarboxylate symporter</fullName>
    </alternativeName>
</protein>
<dbReference type="GO" id="GO:0005886">
    <property type="term" value="C:plasma membrane"/>
    <property type="evidence" value="ECO:0007669"/>
    <property type="project" value="TreeGrafter"/>
</dbReference>
<feature type="transmembrane region" description="Helical" evidence="9">
    <location>
        <begin position="244"/>
        <end position="268"/>
    </location>
</feature>
<comment type="similarity">
    <text evidence="2">Belongs to the SLC13A/DASS transporter (TC 2.A.47) family. NADC subfamily.</text>
</comment>
<dbReference type="PANTHER" id="PTHR10283:SF82">
    <property type="entry name" value="SOLUTE CARRIER FAMILY 13 MEMBER 2"/>
    <property type="match status" value="1"/>
</dbReference>
<feature type="transmembrane region" description="Helical" evidence="9">
    <location>
        <begin position="426"/>
        <end position="449"/>
    </location>
</feature>
<dbReference type="InterPro" id="IPR001898">
    <property type="entry name" value="SLC13A/DASS"/>
</dbReference>
<evidence type="ECO:0000256" key="9">
    <source>
        <dbReference type="SAM" id="Phobius"/>
    </source>
</evidence>
<evidence type="ECO:0000256" key="3">
    <source>
        <dbReference type="ARBA" id="ARBA00020150"/>
    </source>
</evidence>
<proteinExistence type="inferred from homology"/>
<dbReference type="AlphaFoldDB" id="A0A7C1FRF9"/>
<feature type="transmembrane region" description="Helical" evidence="9">
    <location>
        <begin position="480"/>
        <end position="503"/>
    </location>
</feature>
<organism evidence="10">
    <name type="scientific">Caldilinea aerophila</name>
    <dbReference type="NCBI Taxonomy" id="133453"/>
    <lineage>
        <taxon>Bacteria</taxon>
        <taxon>Bacillati</taxon>
        <taxon>Chloroflexota</taxon>
        <taxon>Caldilineae</taxon>
        <taxon>Caldilineales</taxon>
        <taxon>Caldilineaceae</taxon>
        <taxon>Caldilinea</taxon>
    </lineage>
</organism>
<evidence type="ECO:0000256" key="8">
    <source>
        <dbReference type="SAM" id="MobiDB-lite"/>
    </source>
</evidence>
<dbReference type="PANTHER" id="PTHR10283">
    <property type="entry name" value="SOLUTE CARRIER FAMILY 13 MEMBER"/>
    <property type="match status" value="1"/>
</dbReference>
<feature type="transmembrane region" description="Helical" evidence="9">
    <location>
        <begin position="395"/>
        <end position="414"/>
    </location>
</feature>
<comment type="subcellular location">
    <subcellularLocation>
        <location evidence="1">Membrane</location>
        <topology evidence="1">Multi-pass membrane protein</topology>
    </subcellularLocation>
</comment>
<keyword evidence="4 9" id="KW-0812">Transmembrane</keyword>
<feature type="transmembrane region" description="Helical" evidence="9">
    <location>
        <begin position="211"/>
        <end position="232"/>
    </location>
</feature>
<feature type="transmembrane region" description="Helical" evidence="9">
    <location>
        <begin position="115"/>
        <end position="142"/>
    </location>
</feature>
<evidence type="ECO:0000256" key="2">
    <source>
        <dbReference type="ARBA" id="ARBA00006772"/>
    </source>
</evidence>
<feature type="transmembrane region" description="Helical" evidence="9">
    <location>
        <begin position="288"/>
        <end position="311"/>
    </location>
</feature>
<reference evidence="10" key="1">
    <citation type="journal article" date="2020" name="mSystems">
        <title>Genome- and Community-Level Interaction Insights into Carbon Utilization and Element Cycling Functions of Hydrothermarchaeota in Hydrothermal Sediment.</title>
        <authorList>
            <person name="Zhou Z."/>
            <person name="Liu Y."/>
            <person name="Xu W."/>
            <person name="Pan J."/>
            <person name="Luo Z.H."/>
            <person name="Li M."/>
        </authorList>
    </citation>
    <scope>NUCLEOTIDE SEQUENCE [LARGE SCALE GENOMIC DNA]</scope>
    <source>
        <strain evidence="10">SpSt-289</strain>
    </source>
</reference>
<keyword evidence="6 9" id="KW-0472">Membrane</keyword>
<evidence type="ECO:0000256" key="1">
    <source>
        <dbReference type="ARBA" id="ARBA00004141"/>
    </source>
</evidence>
<evidence type="ECO:0000256" key="7">
    <source>
        <dbReference type="ARBA" id="ARBA00031174"/>
    </source>
</evidence>
<keyword evidence="5 9" id="KW-1133">Transmembrane helix</keyword>
<feature type="transmembrane region" description="Helical" evidence="9">
    <location>
        <begin position="154"/>
        <end position="173"/>
    </location>
</feature>
<feature type="compositionally biased region" description="Low complexity" evidence="8">
    <location>
        <begin position="29"/>
        <end position="55"/>
    </location>
</feature>
<dbReference type="NCBIfam" id="TIGR00785">
    <property type="entry name" value="dass"/>
    <property type="match status" value="1"/>
</dbReference>
<accession>A0A7C1FRF9</accession>
<evidence type="ECO:0000256" key="5">
    <source>
        <dbReference type="ARBA" id="ARBA00022989"/>
    </source>
</evidence>
<feature type="region of interest" description="Disordered" evidence="8">
    <location>
        <begin position="1"/>
        <end position="61"/>
    </location>
</feature>
<evidence type="ECO:0000256" key="6">
    <source>
        <dbReference type="ARBA" id="ARBA00023136"/>
    </source>
</evidence>
<feature type="transmembrane region" description="Helical" evidence="9">
    <location>
        <begin position="515"/>
        <end position="540"/>
    </location>
</feature>
<dbReference type="GO" id="GO:1905039">
    <property type="term" value="P:carboxylic acid transmembrane transport"/>
    <property type="evidence" value="ECO:0007669"/>
    <property type="project" value="UniProtKB-ARBA"/>
</dbReference>
<dbReference type="GO" id="GO:0008514">
    <property type="term" value="F:organic anion transmembrane transporter activity"/>
    <property type="evidence" value="ECO:0007669"/>
    <property type="project" value="UniProtKB-ARBA"/>
</dbReference>
<name>A0A7C1FRF9_9CHLR</name>
<feature type="transmembrane region" description="Helical" evidence="9">
    <location>
        <begin position="85"/>
        <end position="103"/>
    </location>
</feature>
<evidence type="ECO:0000256" key="4">
    <source>
        <dbReference type="ARBA" id="ARBA00022692"/>
    </source>
</evidence>
<feature type="transmembrane region" description="Helical" evidence="9">
    <location>
        <begin position="363"/>
        <end position="383"/>
    </location>
</feature>
<dbReference type="EMBL" id="DSMG01000177">
    <property type="protein sequence ID" value="HDX33218.1"/>
    <property type="molecule type" value="Genomic_DNA"/>
</dbReference>
<sequence>MTYHRSRLKSTLPERASWRRPGKQPDNLRPSATETAAASADTARPARRSTTARTSTSKRRIQRRRTALELIQYPIQATRQAVFDLRRFFLVLGLTAVVFWLPFPDSLSAEGQRAIALFVFTGAMLALEPAPLPIAALLVPVAQVALGIDDVGGAFNAFAQPSLFLVLSSLFLAEALRKHGLTRRMAIYAIVSSGGYLPKLLFNLMLMTTLLSMWVLNTATTAVLIPVALTIAQYVPHPEQARRVMAALVLGIAYAASLGGMATVVGSGENAIAAGYLNAIRPFTFMDWSIYAMPIVLLLMPLTWWMLMLVVRMPAVKIEIMPTLRELVRLGPLTETQLKILWVLSLCVILWVFGSSVEGMLGLPQTLLSSAIVSIVAVAFLSVSEVVNWNDLKGVNWGIFLVIGAGFTLGDALQKSGASAWFAETLAPLLIALPFAVVLFAVIGVSFFLTQFMNNVALGAILAPLLISVGQASGIDPVRLVLPAFLALGVAYMLPGASARMTLVAVSGAITRREMLITGLAIGAPSVLLIGVVFFVLATLGLI</sequence>
<feature type="transmembrane region" description="Helical" evidence="9">
    <location>
        <begin position="456"/>
        <end position="474"/>
    </location>
</feature>
<gene>
    <name evidence="10" type="ORF">ENQ20_17260</name>
</gene>